<evidence type="ECO:0000259" key="15">
    <source>
        <dbReference type="PROSITE" id="PS50862"/>
    </source>
</evidence>
<keyword evidence="7" id="KW-0648">Protein biosynthesis</keyword>
<evidence type="ECO:0000256" key="12">
    <source>
        <dbReference type="ARBA" id="ARBA00047671"/>
    </source>
</evidence>
<dbReference type="GO" id="GO:0005759">
    <property type="term" value="C:mitochondrial matrix"/>
    <property type="evidence" value="ECO:0007669"/>
    <property type="project" value="UniProtKB-SubCell"/>
</dbReference>
<evidence type="ECO:0000313" key="16">
    <source>
        <dbReference type="Ensembl" id="ENSSMRP00000023136.1"/>
    </source>
</evidence>
<dbReference type="Gene3D" id="3.40.50.800">
    <property type="entry name" value="Anticodon-binding domain"/>
    <property type="match status" value="1"/>
</dbReference>
<dbReference type="CDD" id="cd00779">
    <property type="entry name" value="ProRS_core_prok"/>
    <property type="match status" value="1"/>
</dbReference>
<evidence type="ECO:0000256" key="14">
    <source>
        <dbReference type="ARBA" id="ARBA00071545"/>
    </source>
</evidence>
<dbReference type="InterPro" id="IPR036621">
    <property type="entry name" value="Anticodon-bd_dom_sf"/>
</dbReference>
<keyword evidence="17" id="KW-1185">Reference proteome</keyword>
<dbReference type="InterPro" id="IPR002314">
    <property type="entry name" value="aa-tRNA-synt_IIb"/>
</dbReference>
<keyword evidence="8" id="KW-0809">Transit peptide</keyword>
<comment type="function">
    <text evidence="13">Mitochondrial aminoacyl-tRNA synthetase that catalyzes the specific attachment of the proline amino acid (aa) to the homologous transfer RNA (tRNA), further participating in protein synthesis. The reaction occurs in a two steps: proline is first activated by ATP to form Pro-AMP and then transferred to the acceptor end of tRNA(Pro).</text>
</comment>
<dbReference type="InterPro" id="IPR033730">
    <property type="entry name" value="ProRS_core_prok"/>
</dbReference>
<keyword evidence="10" id="KW-0030">Aminoacyl-tRNA synthetase</keyword>
<dbReference type="GO" id="GO:0004827">
    <property type="term" value="F:proline-tRNA ligase activity"/>
    <property type="evidence" value="ECO:0007669"/>
    <property type="project" value="UniProtKB-EC"/>
</dbReference>
<dbReference type="Gene3D" id="3.30.930.10">
    <property type="entry name" value="Bira Bifunctional Protein, Domain 2"/>
    <property type="match status" value="1"/>
</dbReference>
<evidence type="ECO:0000256" key="5">
    <source>
        <dbReference type="ARBA" id="ARBA00022741"/>
    </source>
</evidence>
<dbReference type="PROSITE" id="PS50862">
    <property type="entry name" value="AA_TRNA_LIGASE_II"/>
    <property type="match status" value="1"/>
</dbReference>
<evidence type="ECO:0000313" key="17">
    <source>
        <dbReference type="Proteomes" id="UP000694421"/>
    </source>
</evidence>
<dbReference type="PRINTS" id="PR01046">
    <property type="entry name" value="TRNASYNTHPRO"/>
</dbReference>
<dbReference type="OMA" id="NCDYAAN"/>
<dbReference type="Pfam" id="PF03129">
    <property type="entry name" value="HGTP_anticodon"/>
    <property type="match status" value="1"/>
</dbReference>
<dbReference type="GO" id="GO:0006433">
    <property type="term" value="P:prolyl-tRNA aminoacylation"/>
    <property type="evidence" value="ECO:0007669"/>
    <property type="project" value="InterPro"/>
</dbReference>
<evidence type="ECO:0000256" key="8">
    <source>
        <dbReference type="ARBA" id="ARBA00022946"/>
    </source>
</evidence>
<dbReference type="GeneTree" id="ENSGT00390000010922"/>
<dbReference type="PANTHER" id="PTHR42753:SF10">
    <property type="entry name" value="PROLINE--TRNA LIGASE, MITOCHONDRIAL-RELATED"/>
    <property type="match status" value="1"/>
</dbReference>
<feature type="domain" description="Aminoacyl-transfer RNA synthetases class-II family profile" evidence="15">
    <location>
        <begin position="82"/>
        <end position="363"/>
    </location>
</feature>
<keyword evidence="6" id="KW-0067">ATP-binding</keyword>
<dbReference type="Proteomes" id="UP000694421">
    <property type="component" value="Unplaced"/>
</dbReference>
<proteinExistence type="inferred from homology"/>
<keyword evidence="9" id="KW-0496">Mitochondrion</keyword>
<dbReference type="InterPro" id="IPR050062">
    <property type="entry name" value="Pro-tRNA_synthetase"/>
</dbReference>
<dbReference type="InterPro" id="IPR002316">
    <property type="entry name" value="Pro-tRNA-ligase_IIa"/>
</dbReference>
<dbReference type="GO" id="GO:0005524">
    <property type="term" value="F:ATP binding"/>
    <property type="evidence" value="ECO:0007669"/>
    <property type="project" value="UniProtKB-KW"/>
</dbReference>
<comment type="subcellular location">
    <subcellularLocation>
        <location evidence="1">Mitochondrion matrix</location>
    </subcellularLocation>
</comment>
<dbReference type="InterPro" id="IPR045864">
    <property type="entry name" value="aa-tRNA-synth_II/BPL/LPL"/>
</dbReference>
<evidence type="ECO:0000256" key="6">
    <source>
        <dbReference type="ARBA" id="ARBA00022840"/>
    </source>
</evidence>
<evidence type="ECO:0000256" key="4">
    <source>
        <dbReference type="ARBA" id="ARBA00022598"/>
    </source>
</evidence>
<name>A0A8D0DX99_SALMN</name>
<evidence type="ECO:0000256" key="9">
    <source>
        <dbReference type="ARBA" id="ARBA00023128"/>
    </source>
</evidence>
<dbReference type="FunFam" id="3.40.50.800:FF:000020">
    <property type="entry name" value="Probable proline--tRNA ligase, mitochondrial"/>
    <property type="match status" value="1"/>
</dbReference>
<dbReference type="FunFam" id="3.30.930.10:FF:000042">
    <property type="entry name" value="probable proline--tRNA ligase, mitochondrial"/>
    <property type="match status" value="1"/>
</dbReference>
<organism evidence="16 17">
    <name type="scientific">Salvator merianae</name>
    <name type="common">Argentine black and white tegu</name>
    <name type="synonym">Tupinambis merianae</name>
    <dbReference type="NCBI Taxonomy" id="96440"/>
    <lineage>
        <taxon>Eukaryota</taxon>
        <taxon>Metazoa</taxon>
        <taxon>Chordata</taxon>
        <taxon>Craniata</taxon>
        <taxon>Vertebrata</taxon>
        <taxon>Euteleostomi</taxon>
        <taxon>Lepidosauria</taxon>
        <taxon>Squamata</taxon>
        <taxon>Bifurcata</taxon>
        <taxon>Unidentata</taxon>
        <taxon>Episquamata</taxon>
        <taxon>Laterata</taxon>
        <taxon>Teiioidea</taxon>
        <taxon>Teiidae</taxon>
        <taxon>Salvator</taxon>
    </lineage>
</organism>
<evidence type="ECO:0000256" key="10">
    <source>
        <dbReference type="ARBA" id="ARBA00023146"/>
    </source>
</evidence>
<dbReference type="Ensembl" id="ENSSMRT00000027079.1">
    <property type="protein sequence ID" value="ENSSMRP00000023136.1"/>
    <property type="gene ID" value="ENSSMRG00000017968.1"/>
</dbReference>
<evidence type="ECO:0000256" key="7">
    <source>
        <dbReference type="ARBA" id="ARBA00022917"/>
    </source>
</evidence>
<comment type="catalytic activity">
    <reaction evidence="12">
        <text>tRNA(Pro) + L-proline + ATP = L-prolyl-tRNA(Pro) + AMP + diphosphate</text>
        <dbReference type="Rhea" id="RHEA:14305"/>
        <dbReference type="Rhea" id="RHEA-COMP:9700"/>
        <dbReference type="Rhea" id="RHEA-COMP:9702"/>
        <dbReference type="ChEBI" id="CHEBI:30616"/>
        <dbReference type="ChEBI" id="CHEBI:33019"/>
        <dbReference type="ChEBI" id="CHEBI:60039"/>
        <dbReference type="ChEBI" id="CHEBI:78442"/>
        <dbReference type="ChEBI" id="CHEBI:78532"/>
        <dbReference type="ChEBI" id="CHEBI:456215"/>
        <dbReference type="EC" id="6.1.1.15"/>
    </reaction>
</comment>
<dbReference type="InterPro" id="IPR004154">
    <property type="entry name" value="Anticodon-bd"/>
</dbReference>
<evidence type="ECO:0000256" key="2">
    <source>
        <dbReference type="ARBA" id="ARBA00008226"/>
    </source>
</evidence>
<evidence type="ECO:0000256" key="3">
    <source>
        <dbReference type="ARBA" id="ARBA00012831"/>
    </source>
</evidence>
<keyword evidence="4" id="KW-0436">Ligase</keyword>
<comment type="similarity">
    <text evidence="2">Belongs to the class-II aminoacyl-tRNA synthetase family.</text>
</comment>
<evidence type="ECO:0000256" key="13">
    <source>
        <dbReference type="ARBA" id="ARBA00058798"/>
    </source>
</evidence>
<dbReference type="SUPFAM" id="SSF52954">
    <property type="entry name" value="Class II aaRS ABD-related"/>
    <property type="match status" value="1"/>
</dbReference>
<evidence type="ECO:0000256" key="1">
    <source>
        <dbReference type="ARBA" id="ARBA00004305"/>
    </source>
</evidence>
<dbReference type="InterPro" id="IPR006195">
    <property type="entry name" value="aa-tRNA-synth_II"/>
</dbReference>
<dbReference type="EC" id="6.1.1.15" evidence="3"/>
<dbReference type="PANTHER" id="PTHR42753">
    <property type="entry name" value="MITOCHONDRIAL RIBOSOME PROTEIN L39/PROLYL-TRNA LIGASE FAMILY MEMBER"/>
    <property type="match status" value="1"/>
</dbReference>
<evidence type="ECO:0000256" key="11">
    <source>
        <dbReference type="ARBA" id="ARBA00029731"/>
    </source>
</evidence>
<keyword evidence="5" id="KW-0547">Nucleotide-binding</keyword>
<sequence>MSLKMDGLFRTGRTLLTNLTNRVGWCQKEQRCIRFYCSLHAKRNRLSRHFQSVNLRTDVTALEEIKCKSQRLMLLAGLISPANPGCYYYMPYTLRAMEKLIKVIDKEMHAIGGQKVNMPTLNSAALWRASGRWDLIGSELLRLRDRHGQEYCLGPTHEEAITNLIASQGCLSYKQLPVLLYQVTRKFRDEPKPCFGLLRGREFYMKDLYTFDATQEAALQTYDLVCSAYCKVFRNLGLPFVKVRAAAGNIGGTLSHEFQLPAEIGEDMLLMCQGCDFSANMEMMDSKEGQCPVCQGKLMEKKGIEVGHTFLLGTKYSSVFKANVRNSQNELALAEMGCYGLGVSRILAAAIEVLSPEDAIRWPNLIAPYQICLIPPKKGSKEDKGAVLLEDLYDCIAEAVPDIQEELVLDDRTDLTIGKRLKDANKLGYPYVIICGKKILDEPPLFEIQNQSTEPQEWCDHS</sequence>
<accession>A0A8D0DX99</accession>
<dbReference type="Ensembl" id="ENSSMRT00000027080.1">
    <property type="protein sequence ID" value="ENSSMRP00000023137.1"/>
    <property type="gene ID" value="ENSSMRG00000017968.1"/>
</dbReference>
<dbReference type="AlphaFoldDB" id="A0A8D0DX99"/>
<protein>
    <recommendedName>
        <fullName evidence="14">Probable proline--tRNA ligase, mitochondrial</fullName>
        <ecNumber evidence="3">6.1.1.15</ecNumber>
    </recommendedName>
    <alternativeName>
        <fullName evidence="11">Prolyl-tRNA synthetase</fullName>
    </alternativeName>
</protein>
<dbReference type="Pfam" id="PF00587">
    <property type="entry name" value="tRNA-synt_2b"/>
    <property type="match status" value="1"/>
</dbReference>
<reference evidence="16" key="1">
    <citation type="submission" date="2025-05" db="UniProtKB">
        <authorList>
            <consortium name="Ensembl"/>
        </authorList>
    </citation>
    <scope>IDENTIFICATION</scope>
</reference>
<dbReference type="SUPFAM" id="SSF55681">
    <property type="entry name" value="Class II aaRS and biotin synthetases"/>
    <property type="match status" value="1"/>
</dbReference>